<evidence type="ECO:0000313" key="6">
    <source>
        <dbReference type="Proteomes" id="UP000544107"/>
    </source>
</evidence>
<reference evidence="4 5" key="1">
    <citation type="submission" date="2016-09" db="EMBL/GenBank/DDBJ databases">
        <title>Rhizobium oryziradicis sp. nov., isolated from the root of rice.</title>
        <authorList>
            <person name="Zhao J."/>
            <person name="Zhang X."/>
        </authorList>
    </citation>
    <scope>NUCLEOTIDE SEQUENCE [LARGE SCALE GENOMIC DNA]</scope>
    <source>
        <strain evidence="4 5">14971</strain>
    </source>
</reference>
<evidence type="ECO:0000313" key="4">
    <source>
        <dbReference type="EMBL" id="OLP47114.1"/>
    </source>
</evidence>
<protein>
    <submittedName>
        <fullName evidence="4">LLM class F420-dependent oxidoreductase</fullName>
    </submittedName>
    <submittedName>
        <fullName evidence="3">Putative non-F420 flavinoid oxidoreductase</fullName>
    </submittedName>
</protein>
<feature type="domain" description="Luciferase-like" evidence="2">
    <location>
        <begin position="8"/>
        <end position="292"/>
    </location>
</feature>
<dbReference type="InterPro" id="IPR011251">
    <property type="entry name" value="Luciferase-like_dom"/>
</dbReference>
<dbReference type="Pfam" id="PF00296">
    <property type="entry name" value="Bac_luciferase"/>
    <property type="match status" value="1"/>
</dbReference>
<gene>
    <name evidence="4" type="ORF">BJF91_10475</name>
    <name evidence="3" type="ORF">GGQ71_002389</name>
</gene>
<keyword evidence="1" id="KW-0560">Oxidoreductase</keyword>
<dbReference type="Proteomes" id="UP000544107">
    <property type="component" value="Unassembled WGS sequence"/>
</dbReference>
<evidence type="ECO:0000313" key="3">
    <source>
        <dbReference type="EMBL" id="MBB4008109.1"/>
    </source>
</evidence>
<proteinExistence type="predicted"/>
<accession>A0A1Q8ZYC6</accession>
<dbReference type="Proteomes" id="UP000185598">
    <property type="component" value="Unassembled WGS sequence"/>
</dbReference>
<organism evidence="4 5">
    <name type="scientific">Allorhizobium taibaishanense</name>
    <dbReference type="NCBI Taxonomy" id="887144"/>
    <lineage>
        <taxon>Bacteria</taxon>
        <taxon>Pseudomonadati</taxon>
        <taxon>Pseudomonadota</taxon>
        <taxon>Alphaproteobacteria</taxon>
        <taxon>Hyphomicrobiales</taxon>
        <taxon>Rhizobiaceae</taxon>
        <taxon>Rhizobium/Agrobacterium group</taxon>
        <taxon>Allorhizobium</taxon>
    </lineage>
</organism>
<dbReference type="GO" id="GO:0016705">
    <property type="term" value="F:oxidoreductase activity, acting on paired donors, with incorporation or reduction of molecular oxygen"/>
    <property type="evidence" value="ECO:0007669"/>
    <property type="project" value="InterPro"/>
</dbReference>
<dbReference type="OrthoDB" id="180193at2"/>
<dbReference type="SUPFAM" id="SSF51679">
    <property type="entry name" value="Bacterial luciferase-like"/>
    <property type="match status" value="1"/>
</dbReference>
<sequence>MIIGYHASHEQFAPRELLSYVQAAEHAGFQAIMTSDHIAPWLSHQGNSGNNWAWLGAAMAKTSLPFGSLAIPGGWRYHPAVLAHLIGTISEMFPNRLRWIAMGSGEALNEHVVGCGWPAKAERNARLLAGTEIVRGLLRGEEVDRCDPWFAVDKARLWSAPAKPPALLAAALSKETAQWAGGWSDGLVTINKPKQKLVDMREAYRLGGGEDKPLALQIQISWAETETEARAAAWKEWRNAALPPVSLSDLPMPEDFERATQHVQPDDIDAVIPLVTRPDRLIELISVAEACGFGEVFVHNVSRDQMGFLDFMKRQVLPVLCAFDT</sequence>
<dbReference type="NCBIfam" id="TIGR03885">
    <property type="entry name" value="flavin_revert"/>
    <property type="match status" value="1"/>
</dbReference>
<dbReference type="InterPro" id="IPR019945">
    <property type="entry name" value="F420_G6P_DH-rel"/>
</dbReference>
<dbReference type="NCBIfam" id="TIGR03557">
    <property type="entry name" value="F420_G6P_family"/>
    <property type="match status" value="1"/>
</dbReference>
<dbReference type="InterPro" id="IPR036661">
    <property type="entry name" value="Luciferase-like_sf"/>
</dbReference>
<evidence type="ECO:0000313" key="5">
    <source>
        <dbReference type="Proteomes" id="UP000185598"/>
    </source>
</evidence>
<dbReference type="Gene3D" id="3.20.20.30">
    <property type="entry name" value="Luciferase-like domain"/>
    <property type="match status" value="1"/>
</dbReference>
<dbReference type="PANTHER" id="PTHR43244">
    <property type="match status" value="1"/>
</dbReference>
<dbReference type="InterPro" id="IPR023907">
    <property type="entry name" value="Non-F420_Flavin_OxRdtase"/>
</dbReference>
<dbReference type="PANTHER" id="PTHR43244:SF1">
    <property type="entry name" value="5,10-METHYLENETETRAHYDROMETHANOPTERIN REDUCTASE"/>
    <property type="match status" value="1"/>
</dbReference>
<reference evidence="3 6" key="2">
    <citation type="submission" date="2020-08" db="EMBL/GenBank/DDBJ databases">
        <title>Genomic Encyclopedia of Type Strains, Phase IV (KMG-IV): sequencing the most valuable type-strain genomes for metagenomic binning, comparative biology and taxonomic classification.</title>
        <authorList>
            <person name="Goeker M."/>
        </authorList>
    </citation>
    <scope>NUCLEOTIDE SEQUENCE [LARGE SCALE GENOMIC DNA]</scope>
    <source>
        <strain evidence="3 6">DSM 100021</strain>
    </source>
</reference>
<evidence type="ECO:0000259" key="2">
    <source>
        <dbReference type="Pfam" id="PF00296"/>
    </source>
</evidence>
<dbReference type="STRING" id="887144.BJF91_10475"/>
<dbReference type="RefSeq" id="WP_075617113.1">
    <property type="nucleotide sequence ID" value="NZ_JACIED010000003.1"/>
</dbReference>
<comment type="caution">
    <text evidence="4">The sequence shown here is derived from an EMBL/GenBank/DDBJ whole genome shotgun (WGS) entry which is preliminary data.</text>
</comment>
<dbReference type="AlphaFoldDB" id="A0A1Q8ZYC6"/>
<name>A0A1Q8ZYC6_9HYPH</name>
<keyword evidence="5" id="KW-1185">Reference proteome</keyword>
<dbReference type="EMBL" id="JACIED010000003">
    <property type="protein sequence ID" value="MBB4008109.1"/>
    <property type="molecule type" value="Genomic_DNA"/>
</dbReference>
<dbReference type="InterPro" id="IPR050564">
    <property type="entry name" value="F420-G6PD/mer"/>
</dbReference>
<dbReference type="EMBL" id="MKIN01000028">
    <property type="protein sequence ID" value="OLP47114.1"/>
    <property type="molecule type" value="Genomic_DNA"/>
</dbReference>
<evidence type="ECO:0000256" key="1">
    <source>
        <dbReference type="ARBA" id="ARBA00023002"/>
    </source>
</evidence>